<gene>
    <name evidence="4" type="ORF">L4923_08400</name>
</gene>
<protein>
    <submittedName>
        <fullName evidence="4">GNAT family N-acetyltransferase</fullName>
    </submittedName>
</protein>
<dbReference type="RefSeq" id="WP_239363517.1">
    <property type="nucleotide sequence ID" value="NZ_JAKREW010000005.1"/>
</dbReference>
<name>A0ABS9QE07_9HYPH</name>
<sequence>MTDGFLYTTPLDPRAQPLIEALTWEYETRYGNYWGEPAGAEMTRYPAELFAPPHGAFVLLMRDGMAIAGGAFKRYDERTAELKRVWTHIDLRRQGLARVVLAELETQAARQGYSRIYLTTGFRQPEAASLYLSTGYTALFDTTVDPEIHGSLPFEKDISALAAIAPEPIRRTG</sequence>
<dbReference type="InterPro" id="IPR000182">
    <property type="entry name" value="GNAT_dom"/>
</dbReference>
<reference evidence="4 5" key="1">
    <citation type="submission" date="2022-02" db="EMBL/GenBank/DDBJ databases">
        <title>Draft genome sequence of Mezorhizobium retamae strain IRAMC:0171 isolated from Retama raetam nodules.</title>
        <authorList>
            <person name="Bengaied R."/>
            <person name="Sbissi I."/>
            <person name="Huber K."/>
            <person name="Ghodbane F."/>
            <person name="Nouioui I."/>
            <person name="Tarhouni M."/>
            <person name="Gtari M."/>
        </authorList>
    </citation>
    <scope>NUCLEOTIDE SEQUENCE [LARGE SCALE GENOMIC DNA]</scope>
    <source>
        <strain evidence="4 5">IRAMC:0171</strain>
    </source>
</reference>
<feature type="domain" description="N-acetyltransferase" evidence="3">
    <location>
        <begin position="17"/>
        <end position="159"/>
    </location>
</feature>
<keyword evidence="2" id="KW-0012">Acyltransferase</keyword>
<dbReference type="PANTHER" id="PTHR43877">
    <property type="entry name" value="AMINOALKYLPHOSPHONATE N-ACETYLTRANSFERASE-RELATED-RELATED"/>
    <property type="match status" value="1"/>
</dbReference>
<organism evidence="4 5">
    <name type="scientific">Mesorhizobium retamae</name>
    <dbReference type="NCBI Taxonomy" id="2912854"/>
    <lineage>
        <taxon>Bacteria</taxon>
        <taxon>Pseudomonadati</taxon>
        <taxon>Pseudomonadota</taxon>
        <taxon>Alphaproteobacteria</taxon>
        <taxon>Hyphomicrobiales</taxon>
        <taxon>Phyllobacteriaceae</taxon>
        <taxon>Mesorhizobium</taxon>
    </lineage>
</organism>
<proteinExistence type="predicted"/>
<dbReference type="SUPFAM" id="SSF55729">
    <property type="entry name" value="Acyl-CoA N-acyltransferases (Nat)"/>
    <property type="match status" value="1"/>
</dbReference>
<dbReference type="Pfam" id="PF00583">
    <property type="entry name" value="Acetyltransf_1"/>
    <property type="match status" value="1"/>
</dbReference>
<dbReference type="InterPro" id="IPR016181">
    <property type="entry name" value="Acyl_CoA_acyltransferase"/>
</dbReference>
<evidence type="ECO:0000259" key="3">
    <source>
        <dbReference type="PROSITE" id="PS51186"/>
    </source>
</evidence>
<comment type="caution">
    <text evidence="4">The sequence shown here is derived from an EMBL/GenBank/DDBJ whole genome shotgun (WGS) entry which is preliminary data.</text>
</comment>
<accession>A0ABS9QE07</accession>
<dbReference type="CDD" id="cd04301">
    <property type="entry name" value="NAT_SF"/>
    <property type="match status" value="1"/>
</dbReference>
<dbReference type="InterPro" id="IPR050832">
    <property type="entry name" value="Bact_Acetyltransf"/>
</dbReference>
<evidence type="ECO:0000313" key="5">
    <source>
        <dbReference type="Proteomes" id="UP001201701"/>
    </source>
</evidence>
<evidence type="ECO:0000256" key="2">
    <source>
        <dbReference type="ARBA" id="ARBA00023315"/>
    </source>
</evidence>
<evidence type="ECO:0000313" key="4">
    <source>
        <dbReference type="EMBL" id="MCG7505041.1"/>
    </source>
</evidence>
<keyword evidence="1" id="KW-0808">Transferase</keyword>
<dbReference type="EMBL" id="JAKREW010000005">
    <property type="protein sequence ID" value="MCG7505041.1"/>
    <property type="molecule type" value="Genomic_DNA"/>
</dbReference>
<dbReference type="Proteomes" id="UP001201701">
    <property type="component" value="Unassembled WGS sequence"/>
</dbReference>
<dbReference type="PROSITE" id="PS51186">
    <property type="entry name" value="GNAT"/>
    <property type="match status" value="1"/>
</dbReference>
<dbReference type="PANTHER" id="PTHR43877:SF2">
    <property type="entry name" value="AMINOALKYLPHOSPHONATE N-ACETYLTRANSFERASE-RELATED"/>
    <property type="match status" value="1"/>
</dbReference>
<evidence type="ECO:0000256" key="1">
    <source>
        <dbReference type="ARBA" id="ARBA00022679"/>
    </source>
</evidence>
<keyword evidence="5" id="KW-1185">Reference proteome</keyword>
<dbReference type="Gene3D" id="3.40.630.30">
    <property type="match status" value="1"/>
</dbReference>